<dbReference type="InterPro" id="IPR004358">
    <property type="entry name" value="Sig_transdc_His_kin-like_C"/>
</dbReference>
<dbReference type="FunFam" id="3.30.565.10:FF:000010">
    <property type="entry name" value="Sensor histidine kinase RcsC"/>
    <property type="match status" value="1"/>
</dbReference>
<evidence type="ECO:0000256" key="3">
    <source>
        <dbReference type="ARBA" id="ARBA00012438"/>
    </source>
</evidence>
<comment type="catalytic activity">
    <reaction evidence="1">
        <text>ATP + protein L-histidine = ADP + protein N-phospho-L-histidine.</text>
        <dbReference type="EC" id="2.7.13.3"/>
    </reaction>
</comment>
<feature type="transmembrane region" description="Helical" evidence="18">
    <location>
        <begin position="321"/>
        <end position="341"/>
    </location>
</feature>
<keyword evidence="24" id="KW-1185">Reference proteome</keyword>
<evidence type="ECO:0000256" key="11">
    <source>
        <dbReference type="ARBA" id="ARBA00022989"/>
    </source>
</evidence>
<keyword evidence="8" id="KW-0547">Nucleotide-binding</keyword>
<feature type="transmembrane region" description="Helical" evidence="18">
    <location>
        <begin position="25"/>
        <end position="48"/>
    </location>
</feature>
<evidence type="ECO:0000256" key="17">
    <source>
        <dbReference type="PROSITE-ProRule" id="PRU00169"/>
    </source>
</evidence>
<comment type="subunit">
    <text evidence="14">At low DSF concentrations, interacts with RpfF.</text>
</comment>
<evidence type="ECO:0000256" key="10">
    <source>
        <dbReference type="ARBA" id="ARBA00022840"/>
    </source>
</evidence>
<dbReference type="EMBL" id="NQJD01000015">
    <property type="protein sequence ID" value="TAA74908.1"/>
    <property type="molecule type" value="Genomic_DNA"/>
</dbReference>
<dbReference type="PROSITE" id="PS50109">
    <property type="entry name" value="HIS_KIN"/>
    <property type="match status" value="1"/>
</dbReference>
<keyword evidence="4" id="KW-1003">Cell membrane</keyword>
<dbReference type="SUPFAM" id="SSF55785">
    <property type="entry name" value="PYP-like sensor domain (PAS domain)"/>
    <property type="match status" value="2"/>
</dbReference>
<dbReference type="SMART" id="SM00073">
    <property type="entry name" value="HPT"/>
    <property type="match status" value="1"/>
</dbReference>
<dbReference type="SMART" id="SM00091">
    <property type="entry name" value="PAS"/>
    <property type="match status" value="2"/>
</dbReference>
<dbReference type="PROSITE" id="PS50113">
    <property type="entry name" value="PAC"/>
    <property type="match status" value="2"/>
</dbReference>
<dbReference type="PANTHER" id="PTHR45339">
    <property type="entry name" value="HYBRID SIGNAL TRANSDUCTION HISTIDINE KINASE J"/>
    <property type="match status" value="1"/>
</dbReference>
<dbReference type="GO" id="GO:0000155">
    <property type="term" value="F:phosphorelay sensor kinase activity"/>
    <property type="evidence" value="ECO:0007669"/>
    <property type="project" value="InterPro"/>
</dbReference>
<dbReference type="InterPro" id="IPR029151">
    <property type="entry name" value="Sensor-like_sf"/>
</dbReference>
<dbReference type="SMART" id="SM00388">
    <property type="entry name" value="HisKA"/>
    <property type="match status" value="1"/>
</dbReference>
<dbReference type="Proteomes" id="UP000316238">
    <property type="component" value="Unassembled WGS sequence"/>
</dbReference>
<dbReference type="InterPro" id="IPR011006">
    <property type="entry name" value="CheY-like_superfamily"/>
</dbReference>
<dbReference type="CDD" id="cd17546">
    <property type="entry name" value="REC_hyHK_CKI1_RcsC-like"/>
    <property type="match status" value="1"/>
</dbReference>
<dbReference type="AlphaFoldDB" id="A0A521G1P0"/>
<feature type="domain" description="Histidine kinase" evidence="19">
    <location>
        <begin position="636"/>
        <end position="857"/>
    </location>
</feature>
<keyword evidence="11 18" id="KW-1133">Transmembrane helix</keyword>
<dbReference type="InterPro" id="IPR036890">
    <property type="entry name" value="HATPase_C_sf"/>
</dbReference>
<feature type="modified residue" description="4-aspartylphosphate" evidence="17">
    <location>
        <position position="930"/>
    </location>
</feature>
<dbReference type="InterPro" id="IPR029150">
    <property type="entry name" value="dCache_3"/>
</dbReference>
<dbReference type="SUPFAM" id="SSF47384">
    <property type="entry name" value="Homodimeric domain of signal transducing histidine kinase"/>
    <property type="match status" value="1"/>
</dbReference>
<keyword evidence="5 17" id="KW-0597">Phosphoprotein</keyword>
<keyword evidence="10" id="KW-0067">ATP-binding</keyword>
<dbReference type="Pfam" id="PF08447">
    <property type="entry name" value="PAS_3"/>
    <property type="match status" value="1"/>
</dbReference>
<evidence type="ECO:0000256" key="1">
    <source>
        <dbReference type="ARBA" id="ARBA00000085"/>
    </source>
</evidence>
<dbReference type="SUPFAM" id="SSF52172">
    <property type="entry name" value="CheY-like"/>
    <property type="match status" value="1"/>
</dbReference>
<keyword evidence="6" id="KW-0808">Transferase</keyword>
<dbReference type="InterPro" id="IPR035965">
    <property type="entry name" value="PAS-like_dom_sf"/>
</dbReference>
<dbReference type="SMART" id="SM00448">
    <property type="entry name" value="REC"/>
    <property type="match status" value="1"/>
</dbReference>
<feature type="domain" description="PAC" evidence="21">
    <location>
        <begin position="565"/>
        <end position="618"/>
    </location>
</feature>
<dbReference type="Pfam" id="PF01627">
    <property type="entry name" value="Hpt"/>
    <property type="match status" value="1"/>
</dbReference>
<keyword evidence="12" id="KW-0902">Two-component regulatory system</keyword>
<evidence type="ECO:0000256" key="16">
    <source>
        <dbReference type="PROSITE-ProRule" id="PRU00110"/>
    </source>
</evidence>
<evidence type="ECO:0000256" key="18">
    <source>
        <dbReference type="SAM" id="Phobius"/>
    </source>
</evidence>
<evidence type="ECO:0000313" key="24">
    <source>
        <dbReference type="Proteomes" id="UP000316238"/>
    </source>
</evidence>
<evidence type="ECO:0000256" key="9">
    <source>
        <dbReference type="ARBA" id="ARBA00022777"/>
    </source>
</evidence>
<evidence type="ECO:0000256" key="12">
    <source>
        <dbReference type="ARBA" id="ARBA00023012"/>
    </source>
</evidence>
<evidence type="ECO:0000256" key="7">
    <source>
        <dbReference type="ARBA" id="ARBA00022692"/>
    </source>
</evidence>
<dbReference type="CDD" id="cd00082">
    <property type="entry name" value="HisKA"/>
    <property type="match status" value="1"/>
</dbReference>
<evidence type="ECO:0000259" key="19">
    <source>
        <dbReference type="PROSITE" id="PS50109"/>
    </source>
</evidence>
<sequence>MSFKSTFLAAQSSVRRSAHTAKKHVFCSLLTGMLLLGVFYFLSVLWMYQQQDAVRQSEWREMINDLYARRIAENGQMLQTLLLTLSENQELLRQFLAKDRVTLLRSALIINRHLSRHSQITHFYFHNRDKTCFLRVHQPDRHGDRINRVTLEQAAATGNAVSGLEIGPLGTLTLRAVMPWHDQKGQLIGYIELGRELATLLPIFAELKPIDGYQLTVGKGYLNQQGWEQGMKMLGHVADWSAFPDRVIMADQLPHGINCSSSSSHKHSWPQELLRKIIPDSMFCMKHTVPVIDAGGQQVGSLLFVRDELDKLLAARRINTFFLLFLLGTTAGLLLLYYIFLHRMENRLAESDEVLEESRRQLALALEVAGLGMWDWHPRRNVLHTNDIFFTMLGWPHDAFQRTNKLWQELMHPEDFIATGAAVQPFLERDDGCCSAEYRLRTADGQWRWIRALGRVIARDAEGRAVRFMGVHIDITRSKETEAELLENFHRLTTFMETLPDAVFLKDGKGHWLLTNGVARQLFHVERIAWQGKTDTEIGQEQPVLANVLAACTASDERAWQKRAMLIEDETATDLTGHPRLFEVRKMPLFFADGSRKALVIIGRDITEQRQIEQQLIEARREAEAASQAKSDFLANMSHEIRTPMNAVIGMSQLALATDLSPVQQNYLEKISSSAELLLGILNDILDFSKIEAGKLEIEQINFSLHSVLESLHSLLGFKAAEQGLELTVNKAAEVPDNLRGDPLRLGQILINLGNNAIKFTQQGRVTIRVDLIERAGRRAVLRFSVSDTGIGITQEQQRNLFQLFSQADNSITRKYGGTGLGLSISKKLVEMMGGSIHAESVYGQGSVFTFTLPLEISEEERPRSAPTQLSSDFGRLRGARILLAEDNPLNQELTLILLRRRGIEVTLANNGAEALEALSRETFDCVLMDLQMPVMDGCTACRELRKQPRYKDLPVIALTANVMTGDREKSKLAGMNGHIGKPFREEELLATLCRLLPPSRSSAFSEQSSAPVAAPVDFTALVGIDAEKGLANTMHDPDFYRRILLLFRQDQADFVQKFKTAQQTGDVSGAARLAHTLKSVAATIGAEALQEVASQLENTCCQGGNTEDLLQQATAELEQVLRGIDRFTLA</sequence>
<feature type="domain" description="PAC" evidence="21">
    <location>
        <begin position="434"/>
        <end position="487"/>
    </location>
</feature>
<protein>
    <recommendedName>
        <fullName evidence="15">Sensory/regulatory protein RpfC</fullName>
        <ecNumber evidence="3">2.7.13.3</ecNumber>
    </recommendedName>
</protein>
<evidence type="ECO:0000259" key="22">
    <source>
        <dbReference type="PROSITE" id="PS50894"/>
    </source>
</evidence>
<evidence type="ECO:0000256" key="13">
    <source>
        <dbReference type="ARBA" id="ARBA00023136"/>
    </source>
</evidence>
<dbReference type="PROSITE" id="PS50894">
    <property type="entry name" value="HPT"/>
    <property type="match status" value="1"/>
</dbReference>
<dbReference type="FunFam" id="1.10.287.130:FF:000002">
    <property type="entry name" value="Two-component osmosensing histidine kinase"/>
    <property type="match status" value="1"/>
</dbReference>
<evidence type="ECO:0000256" key="4">
    <source>
        <dbReference type="ARBA" id="ARBA00022475"/>
    </source>
</evidence>
<dbReference type="SUPFAM" id="SSF47226">
    <property type="entry name" value="Histidine-containing phosphotransfer domain, HPT domain"/>
    <property type="match status" value="1"/>
</dbReference>
<dbReference type="InterPro" id="IPR013656">
    <property type="entry name" value="PAS_4"/>
</dbReference>
<dbReference type="GO" id="GO:0005524">
    <property type="term" value="F:ATP binding"/>
    <property type="evidence" value="ECO:0007669"/>
    <property type="project" value="UniProtKB-KW"/>
</dbReference>
<dbReference type="InterPro" id="IPR013655">
    <property type="entry name" value="PAS_fold_3"/>
</dbReference>
<evidence type="ECO:0000256" key="14">
    <source>
        <dbReference type="ARBA" id="ARBA00064003"/>
    </source>
</evidence>
<feature type="domain" description="HPt" evidence="22">
    <location>
        <begin position="1037"/>
        <end position="1128"/>
    </location>
</feature>
<dbReference type="InterPro" id="IPR036097">
    <property type="entry name" value="HisK_dim/P_sf"/>
</dbReference>
<organism evidence="23 24">
    <name type="scientific">Candidatus Electronema aureum</name>
    <dbReference type="NCBI Taxonomy" id="2005002"/>
    <lineage>
        <taxon>Bacteria</taxon>
        <taxon>Pseudomonadati</taxon>
        <taxon>Thermodesulfobacteriota</taxon>
        <taxon>Desulfobulbia</taxon>
        <taxon>Desulfobulbales</taxon>
        <taxon>Desulfobulbaceae</taxon>
        <taxon>Candidatus Electronema</taxon>
    </lineage>
</organism>
<keyword evidence="9" id="KW-0418">Kinase</keyword>
<keyword evidence="13 18" id="KW-0472">Membrane</keyword>
<dbReference type="SUPFAM" id="SSF55874">
    <property type="entry name" value="ATPase domain of HSP90 chaperone/DNA topoisomerase II/histidine kinase"/>
    <property type="match status" value="1"/>
</dbReference>
<name>A0A521G1P0_9BACT</name>
<reference evidence="23" key="1">
    <citation type="submission" date="2017-07" db="EMBL/GenBank/DDBJ databases">
        <title>The cable genome - Insights into the physiology and evolution of filamentous bacteria capable of sulfide oxidation via long distance electron transfer.</title>
        <authorList>
            <person name="Thorup C."/>
            <person name="Bjerg J.T."/>
            <person name="Schreiber L."/>
            <person name="Nielsen L.P."/>
            <person name="Kjeldsen K.U."/>
            <person name="Boesen T."/>
            <person name="Boggild A."/>
            <person name="Meysman F."/>
            <person name="Geelhoed J."/>
            <person name="Schramm A."/>
        </authorList>
    </citation>
    <scope>NUCLEOTIDE SEQUENCE [LARGE SCALE GENOMIC DNA]</scope>
    <source>
        <strain evidence="23">GS</strain>
    </source>
</reference>
<evidence type="ECO:0000256" key="15">
    <source>
        <dbReference type="ARBA" id="ARBA00068150"/>
    </source>
</evidence>
<gene>
    <name evidence="23" type="ORF">CDV28_11543</name>
</gene>
<dbReference type="EC" id="2.7.13.3" evidence="3"/>
<dbReference type="InterPro" id="IPR001610">
    <property type="entry name" value="PAC"/>
</dbReference>
<comment type="subcellular location">
    <subcellularLocation>
        <location evidence="2">Cell membrane</location>
        <topology evidence="2">Multi-pass membrane protein</topology>
    </subcellularLocation>
</comment>
<dbReference type="CDD" id="cd00130">
    <property type="entry name" value="PAS"/>
    <property type="match status" value="1"/>
</dbReference>
<evidence type="ECO:0000259" key="21">
    <source>
        <dbReference type="PROSITE" id="PS50113"/>
    </source>
</evidence>
<evidence type="ECO:0000256" key="8">
    <source>
        <dbReference type="ARBA" id="ARBA00022741"/>
    </source>
</evidence>
<dbReference type="PROSITE" id="PS50110">
    <property type="entry name" value="RESPONSE_REGULATORY"/>
    <property type="match status" value="1"/>
</dbReference>
<dbReference type="InterPro" id="IPR005467">
    <property type="entry name" value="His_kinase_dom"/>
</dbReference>
<dbReference type="Pfam" id="PF00512">
    <property type="entry name" value="HisKA"/>
    <property type="match status" value="1"/>
</dbReference>
<dbReference type="Pfam" id="PF00072">
    <property type="entry name" value="Response_reg"/>
    <property type="match status" value="1"/>
</dbReference>
<feature type="modified residue" description="Phosphohistidine" evidence="16">
    <location>
        <position position="1076"/>
    </location>
</feature>
<evidence type="ECO:0000313" key="23">
    <source>
        <dbReference type="EMBL" id="TAA74908.1"/>
    </source>
</evidence>
<dbReference type="CDD" id="cd16922">
    <property type="entry name" value="HATPase_EvgS-ArcB-TorS-like"/>
    <property type="match status" value="1"/>
</dbReference>
<dbReference type="PRINTS" id="PR00344">
    <property type="entry name" value="BCTRLSENSOR"/>
</dbReference>
<comment type="caution">
    <text evidence="23">The sequence shown here is derived from an EMBL/GenBank/DDBJ whole genome shotgun (WGS) entry which is preliminary data.</text>
</comment>
<dbReference type="InterPro" id="IPR000700">
    <property type="entry name" value="PAS-assoc_C"/>
</dbReference>
<dbReference type="Pfam" id="PF14827">
    <property type="entry name" value="dCache_3"/>
    <property type="match status" value="1"/>
</dbReference>
<dbReference type="Gene3D" id="1.10.287.130">
    <property type="match status" value="1"/>
</dbReference>
<dbReference type="Pfam" id="PF08448">
    <property type="entry name" value="PAS_4"/>
    <property type="match status" value="1"/>
</dbReference>
<dbReference type="PANTHER" id="PTHR45339:SF1">
    <property type="entry name" value="HYBRID SIGNAL TRANSDUCTION HISTIDINE KINASE J"/>
    <property type="match status" value="1"/>
</dbReference>
<accession>A0A521G1P0</accession>
<dbReference type="InterPro" id="IPR008207">
    <property type="entry name" value="Sig_transdc_His_kin_Hpt_dom"/>
</dbReference>
<evidence type="ECO:0000259" key="20">
    <source>
        <dbReference type="PROSITE" id="PS50110"/>
    </source>
</evidence>
<feature type="domain" description="Response regulatory" evidence="20">
    <location>
        <begin position="881"/>
        <end position="997"/>
    </location>
</feature>
<evidence type="ECO:0000256" key="5">
    <source>
        <dbReference type="ARBA" id="ARBA00022553"/>
    </source>
</evidence>
<dbReference type="SUPFAM" id="SSF103190">
    <property type="entry name" value="Sensory domain-like"/>
    <property type="match status" value="1"/>
</dbReference>
<dbReference type="SMART" id="SM00086">
    <property type="entry name" value="PAC"/>
    <property type="match status" value="1"/>
</dbReference>
<dbReference type="Gene3D" id="3.40.50.2300">
    <property type="match status" value="1"/>
</dbReference>
<dbReference type="InterPro" id="IPR003594">
    <property type="entry name" value="HATPase_dom"/>
</dbReference>
<dbReference type="Gene3D" id="3.30.565.10">
    <property type="entry name" value="Histidine kinase-like ATPase, C-terminal domain"/>
    <property type="match status" value="1"/>
</dbReference>
<keyword evidence="7 18" id="KW-0812">Transmembrane</keyword>
<dbReference type="Pfam" id="PF02518">
    <property type="entry name" value="HATPase_c"/>
    <property type="match status" value="1"/>
</dbReference>
<dbReference type="CDD" id="cd00088">
    <property type="entry name" value="HPT"/>
    <property type="match status" value="1"/>
</dbReference>
<evidence type="ECO:0000256" key="6">
    <source>
        <dbReference type="ARBA" id="ARBA00022679"/>
    </source>
</evidence>
<dbReference type="SMART" id="SM00387">
    <property type="entry name" value="HATPase_c"/>
    <property type="match status" value="1"/>
</dbReference>
<dbReference type="InterPro" id="IPR003661">
    <property type="entry name" value="HisK_dim/P_dom"/>
</dbReference>
<evidence type="ECO:0000256" key="2">
    <source>
        <dbReference type="ARBA" id="ARBA00004651"/>
    </source>
</evidence>
<dbReference type="GO" id="GO:0005886">
    <property type="term" value="C:plasma membrane"/>
    <property type="evidence" value="ECO:0007669"/>
    <property type="project" value="UniProtKB-SubCell"/>
</dbReference>
<proteinExistence type="predicted"/>
<dbReference type="Gene3D" id="1.20.120.160">
    <property type="entry name" value="HPT domain"/>
    <property type="match status" value="1"/>
</dbReference>
<dbReference type="Gene3D" id="3.30.450.20">
    <property type="entry name" value="PAS domain"/>
    <property type="match status" value="3"/>
</dbReference>
<dbReference type="InterPro" id="IPR001789">
    <property type="entry name" value="Sig_transdc_resp-reg_receiver"/>
</dbReference>
<dbReference type="NCBIfam" id="TIGR00229">
    <property type="entry name" value="sensory_box"/>
    <property type="match status" value="2"/>
</dbReference>
<dbReference type="InterPro" id="IPR000014">
    <property type="entry name" value="PAS"/>
</dbReference>
<dbReference type="InterPro" id="IPR036641">
    <property type="entry name" value="HPT_dom_sf"/>
</dbReference>